<dbReference type="EMBL" id="PUHR01000119">
    <property type="protein sequence ID" value="KAG0664544.1"/>
    <property type="molecule type" value="Genomic_DNA"/>
</dbReference>
<dbReference type="Pfam" id="PF07691">
    <property type="entry name" value="PA14"/>
    <property type="match status" value="1"/>
</dbReference>
<feature type="chain" id="PRO_5040277245" description="PA14 domain-containing protein" evidence="1">
    <location>
        <begin position="21"/>
        <end position="651"/>
    </location>
</feature>
<evidence type="ECO:0000256" key="1">
    <source>
        <dbReference type="SAM" id="SignalP"/>
    </source>
</evidence>
<dbReference type="Gene3D" id="2.60.120.1560">
    <property type="match status" value="1"/>
</dbReference>
<reference evidence="3 4" key="1">
    <citation type="submission" date="2020-11" db="EMBL/GenBank/DDBJ databases">
        <title>Kefir isolates.</title>
        <authorList>
            <person name="Marcisauskas S."/>
            <person name="Kim Y."/>
            <person name="Blasche S."/>
        </authorList>
    </citation>
    <scope>NUCLEOTIDE SEQUENCE [LARGE SCALE GENOMIC DNA]</scope>
    <source>
        <strain evidence="3 4">OG2</strain>
    </source>
</reference>
<keyword evidence="4" id="KW-1185">Reference proteome</keyword>
<accession>A0A9P6W708</accession>
<protein>
    <recommendedName>
        <fullName evidence="2">PA14 domain-containing protein</fullName>
    </recommendedName>
</protein>
<dbReference type="OrthoDB" id="4070698at2759"/>
<name>A0A9P6W708_MAUEX</name>
<feature type="domain" description="PA14" evidence="2">
    <location>
        <begin position="44"/>
        <end position="219"/>
    </location>
</feature>
<evidence type="ECO:0000313" key="4">
    <source>
        <dbReference type="Proteomes" id="UP000750334"/>
    </source>
</evidence>
<dbReference type="PROSITE" id="PS51820">
    <property type="entry name" value="PA14"/>
    <property type="match status" value="1"/>
</dbReference>
<proteinExistence type="predicted"/>
<dbReference type="InterPro" id="IPR037524">
    <property type="entry name" value="PA14/GLEYA"/>
</dbReference>
<comment type="caution">
    <text evidence="3">The sequence shown here is derived from an EMBL/GenBank/DDBJ whole genome shotgun (WGS) entry which is preliminary data.</text>
</comment>
<organism evidence="3 4">
    <name type="scientific">Maudiozyma exigua</name>
    <name type="common">Yeast</name>
    <name type="synonym">Kazachstania exigua</name>
    <dbReference type="NCBI Taxonomy" id="34358"/>
    <lineage>
        <taxon>Eukaryota</taxon>
        <taxon>Fungi</taxon>
        <taxon>Dikarya</taxon>
        <taxon>Ascomycota</taxon>
        <taxon>Saccharomycotina</taxon>
        <taxon>Saccharomycetes</taxon>
        <taxon>Saccharomycetales</taxon>
        <taxon>Saccharomycetaceae</taxon>
        <taxon>Maudiozyma</taxon>
    </lineage>
</organism>
<feature type="signal peptide" evidence="1">
    <location>
        <begin position="1"/>
        <end position="20"/>
    </location>
</feature>
<sequence length="651" mass="69984">MIHLRKLLLFVFFVMKAVVAQLPDCKMSYVAPTPPGFMYYIYETPLNGIPVLFDGLDPLQMVYRFYILGQPLYVGTTTHMAFELPTYINNETVVNGSLYGNPITVTNFSMVANGWIRVNETGNYTFTIDSDYAAAMYIFSDPRTLCLDTPLAGSYNYSSFYISSSVTQPNRQVLSGQVYLVAGVPYQMGLSYIHKWGAPKFSVSVIDTNGKYHPDFSYLLSTLNTYSNGVKPTLNYVEVNVTSVIGYSGVSTTLFSVTSNTNSVSDNGLTVTTTYYYHTPTTTTVSSLTVFNDSSTSTILVESSTISVAGNSSESPGGSESAISITAEISSLTTSADSTIDSSTSLLSSAVVSNEISDNSGFTVNGTIPRISFGASFTGSISLTSNENESSRAVDKISETVISRNSTSELESSLSHDVVHPTPLIFSNSSTNVILLESSLEITAIPKVQSMTDIDVMGEQNTSMESGANEQFIDTKDSTVTERITHTSFKISSLELSFIGLSTNSAPVSHSIETETDSGLEYVIIVLECPTCENGVTTITKQENNNGNAIATQSGAVFQITGHVPITPNTAIFVGVDYSKASIAGLNYLSTSIPVVDANKISSSSIDVYLNSGPPSTTNTVIQATNGVSRDQNTYLSSLFGVIIMYLIFPV</sequence>
<evidence type="ECO:0000259" key="2">
    <source>
        <dbReference type="PROSITE" id="PS51820"/>
    </source>
</evidence>
<evidence type="ECO:0000313" key="3">
    <source>
        <dbReference type="EMBL" id="KAG0664544.1"/>
    </source>
</evidence>
<gene>
    <name evidence="3" type="ORF">C6P45_000564</name>
</gene>
<keyword evidence="1" id="KW-0732">Signal</keyword>
<dbReference type="AlphaFoldDB" id="A0A9P6W708"/>
<dbReference type="InterPro" id="IPR011658">
    <property type="entry name" value="PA14_dom"/>
</dbReference>
<dbReference type="Proteomes" id="UP000750334">
    <property type="component" value="Unassembled WGS sequence"/>
</dbReference>